<evidence type="ECO:0000313" key="11">
    <source>
        <dbReference type="EMBL" id="KPP73042.1"/>
    </source>
</evidence>
<dbReference type="InterPro" id="IPR009038">
    <property type="entry name" value="GOLD_dom"/>
</dbReference>
<evidence type="ECO:0000256" key="9">
    <source>
        <dbReference type="SAM" id="SignalP"/>
    </source>
</evidence>
<dbReference type="Proteomes" id="UP000034805">
    <property type="component" value="Unassembled WGS sequence"/>
</dbReference>
<dbReference type="EMBL" id="JARO02002298">
    <property type="protein sequence ID" value="KPP73042.1"/>
    <property type="molecule type" value="Genomic_DNA"/>
</dbReference>
<evidence type="ECO:0000256" key="7">
    <source>
        <dbReference type="ARBA" id="ARBA00023136"/>
    </source>
</evidence>
<dbReference type="PANTHER" id="PTHR22811">
    <property type="entry name" value="TRANSMEMBRANE EMP24 DOMAIN-CONTAINING PROTEIN"/>
    <property type="match status" value="1"/>
</dbReference>
<dbReference type="GO" id="GO:0005789">
    <property type="term" value="C:endoplasmic reticulum membrane"/>
    <property type="evidence" value="ECO:0007669"/>
    <property type="project" value="UniProtKB-SubCell"/>
</dbReference>
<evidence type="ECO:0000256" key="2">
    <source>
        <dbReference type="ARBA" id="ARBA00007104"/>
    </source>
</evidence>
<keyword evidence="6 8" id="KW-1133">Transmembrane helix</keyword>
<keyword evidence="3 8" id="KW-0812">Transmembrane</keyword>
<keyword evidence="5" id="KW-0256">Endoplasmic reticulum</keyword>
<feature type="signal peptide" evidence="9">
    <location>
        <begin position="1"/>
        <end position="27"/>
    </location>
</feature>
<feature type="chain" id="PRO_5006143412" description="GOLD domain-containing protein" evidence="9">
    <location>
        <begin position="28"/>
        <end position="374"/>
    </location>
</feature>
<evidence type="ECO:0000256" key="8">
    <source>
        <dbReference type="SAM" id="Phobius"/>
    </source>
</evidence>
<evidence type="ECO:0000256" key="3">
    <source>
        <dbReference type="ARBA" id="ARBA00022692"/>
    </source>
</evidence>
<evidence type="ECO:0000256" key="1">
    <source>
        <dbReference type="ARBA" id="ARBA00004115"/>
    </source>
</evidence>
<comment type="subcellular location">
    <subcellularLocation>
        <location evidence="1">Endoplasmic reticulum membrane</location>
        <topology evidence="1">Single-pass type I membrane protein</topology>
    </subcellularLocation>
</comment>
<evidence type="ECO:0000256" key="5">
    <source>
        <dbReference type="ARBA" id="ARBA00022824"/>
    </source>
</evidence>
<keyword evidence="4 9" id="KW-0732">Signal</keyword>
<keyword evidence="7 8" id="KW-0472">Membrane</keyword>
<proteinExistence type="inferred from homology"/>
<comment type="caution">
    <text evidence="11">The sequence shown here is derived from an EMBL/GenBank/DDBJ whole genome shotgun (WGS) entry which is preliminary data.</text>
</comment>
<evidence type="ECO:0000256" key="6">
    <source>
        <dbReference type="ARBA" id="ARBA00022989"/>
    </source>
</evidence>
<name>A0A0P7UTB5_SCLFO</name>
<evidence type="ECO:0000256" key="4">
    <source>
        <dbReference type="ARBA" id="ARBA00022729"/>
    </source>
</evidence>
<dbReference type="Pfam" id="PF01105">
    <property type="entry name" value="EMP24_GP25L"/>
    <property type="match status" value="2"/>
</dbReference>
<reference evidence="11 12" key="1">
    <citation type="submission" date="2015-08" db="EMBL/GenBank/DDBJ databases">
        <title>The genome of the Asian arowana (Scleropages formosus).</title>
        <authorList>
            <person name="Tan M.H."/>
            <person name="Gan H.M."/>
            <person name="Croft L.J."/>
            <person name="Austin C.M."/>
        </authorList>
    </citation>
    <scope>NUCLEOTIDE SEQUENCE [LARGE SCALE GENOMIC DNA]</scope>
    <source>
        <strain evidence="11">Aro1</strain>
    </source>
</reference>
<dbReference type="AlphaFoldDB" id="A0A0P7UTB5"/>
<dbReference type="PROSITE" id="PS50866">
    <property type="entry name" value="GOLD"/>
    <property type="match status" value="1"/>
</dbReference>
<accession>A0A0P7UTB5</accession>
<feature type="transmembrane region" description="Helical" evidence="8">
    <location>
        <begin position="337"/>
        <end position="357"/>
    </location>
</feature>
<dbReference type="InterPro" id="IPR015720">
    <property type="entry name" value="Emp24-like"/>
</dbReference>
<comment type="similarity">
    <text evidence="2">Belongs to the EMP24/GP25L family.</text>
</comment>
<organism evidence="11 12">
    <name type="scientific">Scleropages formosus</name>
    <name type="common">Asian bonytongue</name>
    <name type="synonym">Osteoglossum formosum</name>
    <dbReference type="NCBI Taxonomy" id="113540"/>
    <lineage>
        <taxon>Eukaryota</taxon>
        <taxon>Metazoa</taxon>
        <taxon>Chordata</taxon>
        <taxon>Craniata</taxon>
        <taxon>Vertebrata</taxon>
        <taxon>Euteleostomi</taxon>
        <taxon>Actinopterygii</taxon>
        <taxon>Neopterygii</taxon>
        <taxon>Teleostei</taxon>
        <taxon>Osteoglossocephala</taxon>
        <taxon>Osteoglossomorpha</taxon>
        <taxon>Osteoglossiformes</taxon>
        <taxon>Osteoglossidae</taxon>
        <taxon>Scleropages</taxon>
    </lineage>
</organism>
<evidence type="ECO:0000313" key="12">
    <source>
        <dbReference type="Proteomes" id="UP000034805"/>
    </source>
</evidence>
<dbReference type="SMART" id="SM01190">
    <property type="entry name" value="EMP24_GP25L"/>
    <property type="match status" value="2"/>
</dbReference>
<evidence type="ECO:0000259" key="10">
    <source>
        <dbReference type="PROSITE" id="PS50866"/>
    </source>
</evidence>
<sequence length="374" mass="43619">MYSVNVMLSTICCCVLPLLVLLGPAHGGPGVADVRAWLIENENTLWGADQYDFAIVLPASGMECIWHFAHRGGRFYLNYMVQWVTGVANDRQLSVTVNAPSGLLVSTADDATKQINFQAQESGFYQMCFSNFHNRFGSMQIFLNFGVYYEGKEEQQKQKEEQQKQLNDTLSTIEGSSKRLQLYVFHMWRFYNFARMSKGKDYYVLLANWRYVTWWSAAQSVTEPQLDVQEQGLFRGSDQYDFAVALSASELRCFWHFAHQDGRFYLTYMMCFTNIYNSFGSIQVFLNFGVYYKGVGRDTSIRLHGLVFHMWRHYNFARMKRGTDYYVLLANWRYVTWWSAAQSVLIILAGYLQLFFLKRLIHNRMSKVTNKPRC</sequence>
<protein>
    <recommendedName>
        <fullName evidence="10">GOLD domain-containing protein</fullName>
    </recommendedName>
</protein>
<dbReference type="STRING" id="113540.ENSSFOP00015000046"/>
<gene>
    <name evidence="11" type="ORF">Z043_107910</name>
</gene>
<feature type="domain" description="GOLD" evidence="10">
    <location>
        <begin position="62"/>
        <end position="147"/>
    </location>
</feature>